<keyword evidence="1" id="KW-0812">Transmembrane</keyword>
<reference evidence="2 3" key="1">
    <citation type="submission" date="2021-05" db="EMBL/GenBank/DDBJ databases">
        <title>Fusibacter ferrireducens sp. nov., an anaerobic, sulfur- and Fe-reducing bacterium isolated from the mangrove sediment.</title>
        <authorList>
            <person name="Qiu D."/>
        </authorList>
    </citation>
    <scope>NUCLEOTIDE SEQUENCE [LARGE SCALE GENOMIC DNA]</scope>
    <source>
        <strain evidence="2 3">DSM 12116</strain>
    </source>
</reference>
<dbReference type="RefSeq" id="WP_213238124.1">
    <property type="nucleotide sequence ID" value="NZ_JAHBCL010000034.1"/>
</dbReference>
<evidence type="ECO:0000313" key="3">
    <source>
        <dbReference type="Proteomes" id="UP000746471"/>
    </source>
</evidence>
<evidence type="ECO:0000313" key="2">
    <source>
        <dbReference type="EMBL" id="MBS7528263.1"/>
    </source>
</evidence>
<dbReference type="Pfam" id="PF14903">
    <property type="entry name" value="WG_beta_rep"/>
    <property type="match status" value="4"/>
</dbReference>
<dbReference type="PANTHER" id="PTHR37841:SF1">
    <property type="entry name" value="DUF3298 DOMAIN-CONTAINING PROTEIN"/>
    <property type="match status" value="1"/>
</dbReference>
<dbReference type="InterPro" id="IPR032774">
    <property type="entry name" value="WG_beta_rep"/>
</dbReference>
<dbReference type="EMBL" id="JAHBCL010000034">
    <property type="protein sequence ID" value="MBS7528263.1"/>
    <property type="molecule type" value="Genomic_DNA"/>
</dbReference>
<sequence length="648" mass="72515">MKKIKQWLMPLVIVMLIAAFIIYQVTEHQKLQALRTASVQSFETPLKTTYMQLNDLRTAVETKDARTLILFDTLLEDIRQLDTFVDTAKSTIPAKDLNDVRHLYSGFNTAHRYILFILDEGLTVDDTIISDGFKRDKVIDEKELTFLETLSDAYGQLLGTASAYLINEADYDQFLAALSTFNGQYKNLTAFEAIHSPADDALGVYDELHQLNDKTAAVRVGAYWGAIDKVGNWILEPLYDSITAGIDGDFIIESRTWWGILSSSGDEKLMLQCDSISVGTDYYTINDGAYMGLYDPLYDVDYDPQYELIYSISPDILLYKVSDYVCFIHRDGYLSTTPYQSIIQSGQYLIVQNADGFFEILDFDAHNVTGNTYDDVINLYGDHAIVLTSVGYMAISLVDQTSVPIDADRIFGSNTAENILFTKNMKTGILNARGEIVIPASYDYLVPFDGNVTTPAIKDAYDMVTYIDHDGNIVLETDFPYGNAFDSEGHAIVSDGMDYGLINQMGEIILPCEYDDVSLIRYDGDIYGYAVEQDGAIAVADLTGSLQTTFQYDAVDAFPELNGIIGYTGDVTVILSRNSFEPLITGNTDDIDTLVYSEQHYAYHEGSEWGIKALNGQSVTLPIYDDILWLNETGYAVTINNKCYLYTF</sequence>
<organism evidence="2 3">
    <name type="scientific">Fusibacter paucivorans</name>
    <dbReference type="NCBI Taxonomy" id="76009"/>
    <lineage>
        <taxon>Bacteria</taxon>
        <taxon>Bacillati</taxon>
        <taxon>Bacillota</taxon>
        <taxon>Clostridia</taxon>
        <taxon>Eubacteriales</taxon>
        <taxon>Eubacteriales Family XII. Incertae Sedis</taxon>
        <taxon>Fusibacter</taxon>
    </lineage>
</organism>
<dbReference type="PANTHER" id="PTHR37841">
    <property type="entry name" value="GLR2918 PROTEIN"/>
    <property type="match status" value="1"/>
</dbReference>
<accession>A0ABS5PSW5</accession>
<evidence type="ECO:0000256" key="1">
    <source>
        <dbReference type="SAM" id="Phobius"/>
    </source>
</evidence>
<protein>
    <submittedName>
        <fullName evidence="2">WG repeat-containing protein</fullName>
    </submittedName>
</protein>
<keyword evidence="1" id="KW-0472">Membrane</keyword>
<keyword evidence="1" id="KW-1133">Transmembrane helix</keyword>
<keyword evidence="3" id="KW-1185">Reference proteome</keyword>
<comment type="caution">
    <text evidence="2">The sequence shown here is derived from an EMBL/GenBank/DDBJ whole genome shotgun (WGS) entry which is preliminary data.</text>
</comment>
<proteinExistence type="predicted"/>
<dbReference type="Proteomes" id="UP000746471">
    <property type="component" value="Unassembled WGS sequence"/>
</dbReference>
<gene>
    <name evidence="2" type="ORF">KHM83_16360</name>
</gene>
<name>A0ABS5PSW5_9FIRM</name>
<feature type="transmembrane region" description="Helical" evidence="1">
    <location>
        <begin position="7"/>
        <end position="25"/>
    </location>
</feature>